<dbReference type="Pfam" id="PF01657">
    <property type="entry name" value="Stress-antifung"/>
    <property type="match status" value="3"/>
</dbReference>
<name>A0AAD6Q4D9_9ROSI</name>
<feature type="domain" description="Gnk2-homologous" evidence="5">
    <location>
        <begin position="261"/>
        <end position="370"/>
    </location>
</feature>
<protein>
    <recommendedName>
        <fullName evidence="5">Gnk2-homologous domain-containing protein</fullName>
    </recommendedName>
</protein>
<keyword evidence="2" id="KW-0677">Repeat</keyword>
<dbReference type="Gene3D" id="3.30.200.20">
    <property type="entry name" value="Phosphorylase Kinase, domain 1"/>
    <property type="match status" value="1"/>
</dbReference>
<keyword evidence="4" id="KW-1133">Transmembrane helix</keyword>
<evidence type="ECO:0000256" key="4">
    <source>
        <dbReference type="SAM" id="Phobius"/>
    </source>
</evidence>
<proteinExistence type="predicted"/>
<dbReference type="Gene3D" id="3.30.430.20">
    <property type="entry name" value="Gnk2 domain, C-X8-C-X2-C motif"/>
    <property type="match status" value="3"/>
</dbReference>
<keyword evidence="4" id="KW-0472">Membrane</keyword>
<dbReference type="Proteomes" id="UP001164929">
    <property type="component" value="Chromosome 11"/>
</dbReference>
<organism evidence="6 7">
    <name type="scientific">Populus alba x Populus x berolinensis</name>
    <dbReference type="NCBI Taxonomy" id="444605"/>
    <lineage>
        <taxon>Eukaryota</taxon>
        <taxon>Viridiplantae</taxon>
        <taxon>Streptophyta</taxon>
        <taxon>Embryophyta</taxon>
        <taxon>Tracheophyta</taxon>
        <taxon>Spermatophyta</taxon>
        <taxon>Magnoliopsida</taxon>
        <taxon>eudicotyledons</taxon>
        <taxon>Gunneridae</taxon>
        <taxon>Pentapetalae</taxon>
        <taxon>rosids</taxon>
        <taxon>fabids</taxon>
        <taxon>Malpighiales</taxon>
        <taxon>Salicaceae</taxon>
        <taxon>Saliceae</taxon>
        <taxon>Populus</taxon>
    </lineage>
</organism>
<keyword evidence="4" id="KW-0812">Transmembrane</keyword>
<dbReference type="FunFam" id="3.30.430.20:FF:000002">
    <property type="entry name" value="Cysteine-rich receptor-like protein kinase 10"/>
    <property type="match status" value="2"/>
</dbReference>
<evidence type="ECO:0000256" key="3">
    <source>
        <dbReference type="SAM" id="MobiDB-lite"/>
    </source>
</evidence>
<reference evidence="6" key="1">
    <citation type="journal article" date="2023" name="Mol. Ecol. Resour.">
        <title>Chromosome-level genome assembly of a triploid poplar Populus alba 'Berolinensis'.</title>
        <authorList>
            <person name="Chen S."/>
            <person name="Yu Y."/>
            <person name="Wang X."/>
            <person name="Wang S."/>
            <person name="Zhang T."/>
            <person name="Zhou Y."/>
            <person name="He R."/>
            <person name="Meng N."/>
            <person name="Wang Y."/>
            <person name="Liu W."/>
            <person name="Liu Z."/>
            <person name="Liu J."/>
            <person name="Guo Q."/>
            <person name="Huang H."/>
            <person name="Sederoff R.R."/>
            <person name="Wang G."/>
            <person name="Qu G."/>
            <person name="Chen S."/>
        </authorList>
    </citation>
    <scope>NUCLEOTIDE SEQUENCE</scope>
    <source>
        <strain evidence="6">SC-2020</strain>
    </source>
</reference>
<feature type="region of interest" description="Disordered" evidence="3">
    <location>
        <begin position="718"/>
        <end position="741"/>
    </location>
</feature>
<accession>A0AAD6Q4D9</accession>
<keyword evidence="1" id="KW-0732">Signal</keyword>
<dbReference type="AlphaFoldDB" id="A0AAD6Q4D9"/>
<sequence>MQRFDSFDYDMNIKREHIPFMTSALRFPWTQSMELLIFIIFSTFLLLSSPCHADSNSNLGSLCSEADNATNSSEYQANLSELQNSLRNWDIHGSICSMWYYDYQFYFNYSTPAAKGGSTRSSPHRVAIGVAFPVLVPVFIHLLVLTMAQTNLLQHFCIENHGNFSANSDYKSNLDRLISSFSSDTNNDYGFYTGSFGENIDKAYAISLCRGDKKPETCRSCIKNSSQVLSQLCPNQKEAYIWYDDCMLRYANHTIFNSMEFGPYFWMYNLVNVTDENEFNEVLNALLGRLINSAALGDSRRKFAAGNATAEKSQQTMYALVQCTPDLTQPQCSDCLNRAIKLIPTCCSKRQGGRHFATATLGNRTSISTPISNASDFLVRLCPNFVEAVGGLDNCMVRYTNRSIFNRMEKGPYFWVYDDRVNVSDVVGFNQSRMTLLGRLSDQAAAGDSRYKYAMDQIDVPKNFQKIYALVQCTPDLSASECRDCLYNASGLIPRCCDARQGGRVIYPSCNFRYEIDRFYDPPTNSIPPPPDSTSNYTVPSPPASTSQGKKGKKRNVIIIVVIVPIAVSVILIVCVCIFLRARKQKEEEEVKDLYEMEDVELFQLDFGTVREATGNFSEDNKLGQGGFGTSWRKWNEGTPLDMIDPTLNIGPRSEIMRCINIGLVCVQENEALRPTMAQVSMMLSNYSVTLAAPSKPAFFMHGETSILPLMNASMLTESDESRTKSPQWSNNEVSISEIDP</sequence>
<dbReference type="FunFam" id="3.30.430.20:FF:000003">
    <property type="entry name" value="Cysteine-rich RLK (RECEPTOR-like protein kinase) 10"/>
    <property type="match status" value="1"/>
</dbReference>
<dbReference type="PANTHER" id="PTHR32099">
    <property type="entry name" value="CYSTEINE-RICH REPEAT SECRETORY PROTEIN"/>
    <property type="match status" value="1"/>
</dbReference>
<feature type="domain" description="Gnk2-homologous" evidence="5">
    <location>
        <begin position="411"/>
        <end position="519"/>
    </location>
</feature>
<dbReference type="CDD" id="cd23509">
    <property type="entry name" value="Gnk2-like"/>
    <property type="match status" value="3"/>
</dbReference>
<evidence type="ECO:0000256" key="2">
    <source>
        <dbReference type="ARBA" id="ARBA00022737"/>
    </source>
</evidence>
<feature type="compositionally biased region" description="Polar residues" evidence="3">
    <location>
        <begin position="725"/>
        <end position="735"/>
    </location>
</feature>
<evidence type="ECO:0000313" key="6">
    <source>
        <dbReference type="EMBL" id="KAJ6978834.1"/>
    </source>
</evidence>
<evidence type="ECO:0000256" key="1">
    <source>
        <dbReference type="ARBA" id="ARBA00022729"/>
    </source>
</evidence>
<keyword evidence="7" id="KW-1185">Reference proteome</keyword>
<dbReference type="PROSITE" id="PS51473">
    <property type="entry name" value="GNK2"/>
    <property type="match status" value="3"/>
</dbReference>
<evidence type="ECO:0000313" key="7">
    <source>
        <dbReference type="Proteomes" id="UP001164929"/>
    </source>
</evidence>
<evidence type="ECO:0000259" key="5">
    <source>
        <dbReference type="PROSITE" id="PS51473"/>
    </source>
</evidence>
<dbReference type="InterPro" id="IPR002902">
    <property type="entry name" value="GNK2"/>
</dbReference>
<feature type="region of interest" description="Disordered" evidence="3">
    <location>
        <begin position="523"/>
        <end position="550"/>
    </location>
</feature>
<comment type="caution">
    <text evidence="6">The sequence shown here is derived from an EMBL/GenBank/DDBJ whole genome shotgun (WGS) entry which is preliminary data.</text>
</comment>
<feature type="transmembrane region" description="Helical" evidence="4">
    <location>
        <begin position="557"/>
        <end position="580"/>
    </location>
</feature>
<dbReference type="EMBL" id="JAQIZT010000011">
    <property type="protein sequence ID" value="KAJ6978834.1"/>
    <property type="molecule type" value="Genomic_DNA"/>
</dbReference>
<dbReference type="PANTHER" id="PTHR32099:SF51">
    <property type="entry name" value="CYSTEINE-RICH RECEPTOR-LIKE PROTEIN KINASE 25 ISOFORM X1"/>
    <property type="match status" value="1"/>
</dbReference>
<feature type="domain" description="Gnk2-homologous" evidence="5">
    <location>
        <begin position="152"/>
        <end position="255"/>
    </location>
</feature>
<dbReference type="InterPro" id="IPR038408">
    <property type="entry name" value="GNK2_sf"/>
</dbReference>
<gene>
    <name evidence="6" type="ORF">NC653_027105</name>
</gene>